<dbReference type="InterPro" id="IPR029063">
    <property type="entry name" value="SAM-dependent_MTases_sf"/>
</dbReference>
<evidence type="ECO:0000313" key="9">
    <source>
        <dbReference type="Proteomes" id="UP001168146"/>
    </source>
</evidence>
<name>A0AAN6FJQ7_9PEZI</name>
<evidence type="ECO:0000256" key="2">
    <source>
        <dbReference type="ARBA" id="ARBA00022679"/>
    </source>
</evidence>
<dbReference type="SUPFAM" id="SSF53335">
    <property type="entry name" value="S-adenosyl-L-methionine-dependent methyltransferases"/>
    <property type="match status" value="1"/>
</dbReference>
<dbReference type="InterPro" id="IPR010280">
    <property type="entry name" value="U5_MeTrfase_fam"/>
</dbReference>
<dbReference type="Pfam" id="PF01938">
    <property type="entry name" value="TRAM"/>
    <property type="match status" value="1"/>
</dbReference>
<dbReference type="EC" id="2.1.1.35" evidence="8"/>
<evidence type="ECO:0000256" key="3">
    <source>
        <dbReference type="ARBA" id="ARBA00022691"/>
    </source>
</evidence>
<evidence type="ECO:0000313" key="8">
    <source>
        <dbReference type="EMBL" id="KAK0318421.1"/>
    </source>
</evidence>
<dbReference type="AlphaFoldDB" id="A0AAN6FJQ7"/>
<protein>
    <submittedName>
        <fullName evidence="8">tRNA(M5U54)methyltransferase</fullName>
        <ecNumber evidence="8">2.1.1.35</ecNumber>
    </submittedName>
</protein>
<feature type="binding site" evidence="4">
    <location>
        <position position="395"/>
    </location>
    <ligand>
        <name>S-adenosyl-L-methionine</name>
        <dbReference type="ChEBI" id="CHEBI:59789"/>
    </ligand>
</feature>
<dbReference type="PROSITE" id="PS51687">
    <property type="entry name" value="SAM_MT_RNA_M5U"/>
    <property type="match status" value="1"/>
</dbReference>
<feature type="region of interest" description="Disordered" evidence="6">
    <location>
        <begin position="192"/>
        <end position="211"/>
    </location>
</feature>
<keyword evidence="1 4" id="KW-0489">Methyltransferase</keyword>
<evidence type="ECO:0000256" key="4">
    <source>
        <dbReference type="PROSITE-ProRule" id="PRU01024"/>
    </source>
</evidence>
<keyword evidence="2 4" id="KW-0808">Transferase</keyword>
<gene>
    <name evidence="8" type="primary">TRM2_1</name>
    <name evidence="8" type="ORF">LTR82_010482</name>
</gene>
<dbReference type="GO" id="GO:0032259">
    <property type="term" value="P:methylation"/>
    <property type="evidence" value="ECO:0007669"/>
    <property type="project" value="UniProtKB-KW"/>
</dbReference>
<feature type="binding site" evidence="4">
    <location>
        <position position="457"/>
    </location>
    <ligand>
        <name>S-adenosyl-L-methionine</name>
        <dbReference type="ChEBI" id="CHEBI:59789"/>
    </ligand>
</feature>
<dbReference type="InterPro" id="IPR002792">
    <property type="entry name" value="TRAM_dom"/>
</dbReference>
<dbReference type="GO" id="GO:0008033">
    <property type="term" value="P:tRNA processing"/>
    <property type="evidence" value="ECO:0007669"/>
    <property type="project" value="InterPro"/>
</dbReference>
<evidence type="ECO:0000259" key="7">
    <source>
        <dbReference type="Pfam" id="PF01938"/>
    </source>
</evidence>
<dbReference type="GO" id="GO:0030697">
    <property type="term" value="F:tRNA (uracil(54)-C5)-methyltransferase activity, S-adenosyl methionine-dependent"/>
    <property type="evidence" value="ECO:0007669"/>
    <property type="project" value="UniProtKB-EC"/>
</dbReference>
<feature type="region of interest" description="Disordered" evidence="6">
    <location>
        <begin position="575"/>
        <end position="598"/>
    </location>
</feature>
<dbReference type="Pfam" id="PF05958">
    <property type="entry name" value="tRNA_U5-meth_tr"/>
    <property type="match status" value="1"/>
</dbReference>
<feature type="compositionally biased region" description="Basic and acidic residues" evidence="6">
    <location>
        <begin position="1"/>
        <end position="11"/>
    </location>
</feature>
<feature type="region of interest" description="Disordered" evidence="6">
    <location>
        <begin position="1"/>
        <end position="28"/>
    </location>
</feature>
<dbReference type="GO" id="GO:0009451">
    <property type="term" value="P:RNA modification"/>
    <property type="evidence" value="ECO:0007669"/>
    <property type="project" value="UniProtKB-ARBA"/>
</dbReference>
<dbReference type="PROSITE" id="PS01231">
    <property type="entry name" value="TRMA_2"/>
    <property type="match status" value="1"/>
</dbReference>
<dbReference type="PROSITE" id="PS51622">
    <property type="entry name" value="SAM_MT_RNA_M5U_2"/>
    <property type="match status" value="1"/>
</dbReference>
<dbReference type="InterPro" id="IPR030391">
    <property type="entry name" value="MeTrfase_TrmA_CS"/>
</dbReference>
<sequence>MAQKRAFNEGKRHFKKNKKQKASVVEGSNEDVLLADVRRLLKETKLAGSQEDKAELPAHHSEIELDIHSLSSTGDGLSHNDGQVYVVPFTAPGDTVTAKVFKHVPEESYTLTDFLSVKHPSPHRTETPRCPYFTQCSGCQFQHLPYAYQLEHKKTIVEKAYANFSNLPAPSIPAVGETIGSPLQYGYRTKLTPHFDGPPGGRRDNRQGKKVTWGEVPAIGFMKKGTRKTMDIEECPIGTESVQRGLRRERERVKQNISQYQRGATLLLRESTERVEKDAQTKDEDEDVVVEDVGDHIHRKTCITDNKATSTEYVDNFRFDNPAGAFFQNNNSILPLITQYIRDNILGPASTPTTTNPSTTTTSKPQIKNLIDAYCGSGFFTIALSATFTHTIGIDIAAQSIASARHNADLNSLPANSTTFLAADANDLFASIPNSDSSSSNDGRASFAPEETVVVIDPPRKGCDTGFIRQLLRFGPARVVYVSCNVHTQARDVGWLVGDGDGGGLADEEGLPIRGLYEIESLRGFDFFPMTGHVEGVAVLRRKGREAGKDPVEVEAVLRRGMLPFPMVRTVRPVLHTMPPPQSRAPAQQRQHDIPRTS</sequence>
<dbReference type="PANTHER" id="PTHR11061:SF30">
    <property type="entry name" value="TRNA (URACIL(54)-C(5))-METHYLTRANSFERASE"/>
    <property type="match status" value="1"/>
</dbReference>
<dbReference type="PANTHER" id="PTHR11061">
    <property type="entry name" value="RNA M5U METHYLTRANSFERASE"/>
    <property type="match status" value="1"/>
</dbReference>
<reference evidence="8" key="1">
    <citation type="submission" date="2021-12" db="EMBL/GenBank/DDBJ databases">
        <title>Black yeast isolated from Biological Soil Crust.</title>
        <authorList>
            <person name="Kurbessoian T."/>
        </authorList>
    </citation>
    <scope>NUCLEOTIDE SEQUENCE</scope>
    <source>
        <strain evidence="8">CCFEE 5208</strain>
    </source>
</reference>
<dbReference type="Gene3D" id="3.40.50.150">
    <property type="entry name" value="Vaccinia Virus protein VP39"/>
    <property type="match status" value="2"/>
</dbReference>
<dbReference type="EMBL" id="JASUXU010000036">
    <property type="protein sequence ID" value="KAK0318421.1"/>
    <property type="molecule type" value="Genomic_DNA"/>
</dbReference>
<feature type="active site" evidence="5">
    <location>
        <position position="484"/>
    </location>
</feature>
<feature type="compositionally biased region" description="Basic residues" evidence="6">
    <location>
        <begin position="12"/>
        <end position="21"/>
    </location>
</feature>
<dbReference type="InterPro" id="IPR025795">
    <property type="entry name" value="tRNA_(uracil-5-)_MeTrfase"/>
</dbReference>
<dbReference type="InterPro" id="IPR030390">
    <property type="entry name" value="MeTrfase_TrmA_AS"/>
</dbReference>
<feature type="binding site" evidence="4">
    <location>
        <position position="374"/>
    </location>
    <ligand>
        <name>S-adenosyl-L-methionine</name>
        <dbReference type="ChEBI" id="CHEBI:59789"/>
    </ligand>
</feature>
<evidence type="ECO:0000256" key="6">
    <source>
        <dbReference type="SAM" id="MobiDB-lite"/>
    </source>
</evidence>
<comment type="similarity">
    <text evidence="4">Belongs to the class I-like SAM-binding methyltransferase superfamily. RNA M5U methyltransferase family.</text>
</comment>
<dbReference type="Gene3D" id="2.40.50.140">
    <property type="entry name" value="Nucleic acid-binding proteins"/>
    <property type="match status" value="1"/>
</dbReference>
<accession>A0AAN6FJQ7</accession>
<feature type="active site" description="Nucleophile" evidence="4">
    <location>
        <position position="484"/>
    </location>
</feature>
<feature type="binding site" evidence="4">
    <location>
        <position position="328"/>
    </location>
    <ligand>
        <name>S-adenosyl-L-methionine</name>
        <dbReference type="ChEBI" id="CHEBI:59789"/>
    </ligand>
</feature>
<organism evidence="8 9">
    <name type="scientific">Friedmanniomyces endolithicus</name>
    <dbReference type="NCBI Taxonomy" id="329885"/>
    <lineage>
        <taxon>Eukaryota</taxon>
        <taxon>Fungi</taxon>
        <taxon>Dikarya</taxon>
        <taxon>Ascomycota</taxon>
        <taxon>Pezizomycotina</taxon>
        <taxon>Dothideomycetes</taxon>
        <taxon>Dothideomycetidae</taxon>
        <taxon>Mycosphaerellales</taxon>
        <taxon>Teratosphaeriaceae</taxon>
        <taxon>Friedmanniomyces</taxon>
    </lineage>
</organism>
<evidence type="ECO:0000256" key="1">
    <source>
        <dbReference type="ARBA" id="ARBA00022603"/>
    </source>
</evidence>
<dbReference type="FunFam" id="2.40.50.140:FF:000201">
    <property type="entry name" value="TRM2p tRNA methyltransferase"/>
    <property type="match status" value="1"/>
</dbReference>
<dbReference type="Proteomes" id="UP001168146">
    <property type="component" value="Unassembled WGS sequence"/>
</dbReference>
<comment type="caution">
    <text evidence="8">The sequence shown here is derived from an EMBL/GenBank/DDBJ whole genome shotgun (WGS) entry which is preliminary data.</text>
</comment>
<feature type="domain" description="TRAM" evidence="7">
    <location>
        <begin position="61"/>
        <end position="102"/>
    </location>
</feature>
<dbReference type="SUPFAM" id="SSF50249">
    <property type="entry name" value="Nucleic acid-binding proteins"/>
    <property type="match status" value="1"/>
</dbReference>
<keyword evidence="3 4" id="KW-0949">S-adenosyl-L-methionine</keyword>
<dbReference type="InterPro" id="IPR012340">
    <property type="entry name" value="NA-bd_OB-fold"/>
</dbReference>
<dbReference type="PROSITE" id="PS01230">
    <property type="entry name" value="TRMA_1"/>
    <property type="match status" value="1"/>
</dbReference>
<proteinExistence type="inferred from homology"/>
<evidence type="ECO:0000256" key="5">
    <source>
        <dbReference type="PROSITE-ProRule" id="PRU10015"/>
    </source>
</evidence>